<feature type="non-terminal residue" evidence="2">
    <location>
        <position position="1"/>
    </location>
</feature>
<sequence>GHGVLIADPVTLHVLAENSIGEVWASGPSIAHGYWRNPEASAKTFVQHDGQTWLRTGDLGFQRHGELYITGRLKDMLIVRGHNLYPQDIEKVIEREVDVVRKGRIAAFAVNQDGSEGIGIAAEVSRSVQKILPAEALIKLIRQTVAEAFQEAPSVVVLLNPGALPKTSSGKLQRS</sequence>
<evidence type="ECO:0000313" key="3">
    <source>
        <dbReference type="Proteomes" id="UP000015729"/>
    </source>
</evidence>
<evidence type="ECO:0000256" key="1">
    <source>
        <dbReference type="ARBA" id="ARBA00006432"/>
    </source>
</evidence>
<name>S6UGN4_PSESF</name>
<comment type="similarity">
    <text evidence="1">Belongs to the ATP-dependent AMP-binding enzyme family.</text>
</comment>
<dbReference type="InterPro" id="IPR042099">
    <property type="entry name" value="ANL_N_sf"/>
</dbReference>
<dbReference type="GO" id="GO:0070566">
    <property type="term" value="F:adenylyltransferase activity"/>
    <property type="evidence" value="ECO:0007669"/>
    <property type="project" value="TreeGrafter"/>
</dbReference>
<dbReference type="AlphaFoldDB" id="S6UGN4"/>
<dbReference type="InterPro" id="IPR045851">
    <property type="entry name" value="AMP-bd_C_sf"/>
</dbReference>
<accession>S6UGN4</accession>
<dbReference type="PANTHER" id="PTHR22754:SF32">
    <property type="entry name" value="DISCO-INTERACTING PROTEIN 2"/>
    <property type="match status" value="1"/>
</dbReference>
<dbReference type="GO" id="GO:0006633">
    <property type="term" value="P:fatty acid biosynthetic process"/>
    <property type="evidence" value="ECO:0007669"/>
    <property type="project" value="TreeGrafter"/>
</dbReference>
<dbReference type="EMBL" id="AOKG01001057">
    <property type="protein sequence ID" value="EPN54782.1"/>
    <property type="molecule type" value="Genomic_DNA"/>
</dbReference>
<gene>
    <name evidence="2" type="ORF">A244_15749</name>
</gene>
<dbReference type="Proteomes" id="UP000015729">
    <property type="component" value="Unassembled WGS sequence"/>
</dbReference>
<feature type="non-terminal residue" evidence="2">
    <location>
        <position position="175"/>
    </location>
</feature>
<dbReference type="PATRIC" id="fig|1194404.4.peg.3263"/>
<dbReference type="Gene3D" id="3.40.50.12780">
    <property type="entry name" value="N-terminal domain of ligase-like"/>
    <property type="match status" value="1"/>
</dbReference>
<dbReference type="PANTHER" id="PTHR22754">
    <property type="entry name" value="DISCO-INTERACTING PROTEIN 2 DIP2 -RELATED"/>
    <property type="match status" value="1"/>
</dbReference>
<comment type="caution">
    <text evidence="2">The sequence shown here is derived from an EMBL/GenBank/DDBJ whole genome shotgun (WGS) entry which is preliminary data.</text>
</comment>
<dbReference type="SUPFAM" id="SSF56801">
    <property type="entry name" value="Acetyl-CoA synthetase-like"/>
    <property type="match status" value="1"/>
</dbReference>
<dbReference type="Gene3D" id="3.30.300.30">
    <property type="match status" value="1"/>
</dbReference>
<evidence type="ECO:0000313" key="2">
    <source>
        <dbReference type="EMBL" id="EPN54782.1"/>
    </source>
</evidence>
<dbReference type="GO" id="GO:0005886">
    <property type="term" value="C:plasma membrane"/>
    <property type="evidence" value="ECO:0007669"/>
    <property type="project" value="TreeGrafter"/>
</dbReference>
<organism evidence="2 3">
    <name type="scientific">Pseudomonas syringae pv. actinidiae ICMP 18807</name>
    <dbReference type="NCBI Taxonomy" id="1194404"/>
    <lineage>
        <taxon>Bacteria</taxon>
        <taxon>Pseudomonadati</taxon>
        <taxon>Pseudomonadota</taxon>
        <taxon>Gammaproteobacteria</taxon>
        <taxon>Pseudomonadales</taxon>
        <taxon>Pseudomonadaceae</taxon>
        <taxon>Pseudomonas</taxon>
        <taxon>Pseudomonas syringae</taxon>
    </lineage>
</organism>
<reference evidence="2 3" key="1">
    <citation type="journal article" date="2013" name="PLoS Pathog.">
        <title>Genomic analysis of the Kiwifruit pathogen Pseudomonas syringae pv. actinidiae provides insight into the origins of an emergent plant disease.</title>
        <authorList>
            <person name="McCann H.C."/>
            <person name="Rikkerink E.H."/>
            <person name="Bertels F."/>
            <person name="Fiers M."/>
            <person name="Lu A."/>
            <person name="Rees-George J."/>
            <person name="Andersen M.T."/>
            <person name="Gleave A.P."/>
            <person name="Haubold B."/>
            <person name="Wohlers M.W."/>
            <person name="Guttman D.S."/>
            <person name="Wang P.W."/>
            <person name="Straub C."/>
            <person name="Vanneste J.L."/>
            <person name="Rainey P.B."/>
            <person name="Templeton M.D."/>
        </authorList>
    </citation>
    <scope>NUCLEOTIDE SEQUENCE [LARGE SCALE GENOMIC DNA]</scope>
    <source>
        <strain evidence="2 3">ICMP 18807</strain>
    </source>
</reference>
<protein>
    <submittedName>
        <fullName evidence="2">Peptide synthase</fullName>
    </submittedName>
</protein>
<proteinExistence type="inferred from homology"/>